<gene>
    <name evidence="1" type="ORF">UFOVP1323_9</name>
</gene>
<evidence type="ECO:0000313" key="1">
    <source>
        <dbReference type="EMBL" id="CAB4197213.1"/>
    </source>
</evidence>
<name>A0A6J5RIL7_9CAUD</name>
<protein>
    <submittedName>
        <fullName evidence="1">Uncharacterized protein</fullName>
    </submittedName>
</protein>
<sequence>MAMYIIMTSDEADTVRDSISSTIPYYMPIIRANDVYILPVSILSSQPHEEWWEFLGALPKLDNTDPAFPDPYNPPEQ</sequence>
<organism evidence="1">
    <name type="scientific">uncultured Caudovirales phage</name>
    <dbReference type="NCBI Taxonomy" id="2100421"/>
    <lineage>
        <taxon>Viruses</taxon>
        <taxon>Duplodnaviria</taxon>
        <taxon>Heunggongvirae</taxon>
        <taxon>Uroviricota</taxon>
        <taxon>Caudoviricetes</taxon>
        <taxon>Peduoviridae</taxon>
        <taxon>Maltschvirus</taxon>
        <taxon>Maltschvirus maltsch</taxon>
    </lineage>
</organism>
<accession>A0A6J5RIL7</accession>
<dbReference type="EMBL" id="LR797264">
    <property type="protein sequence ID" value="CAB4197213.1"/>
    <property type="molecule type" value="Genomic_DNA"/>
</dbReference>
<proteinExistence type="predicted"/>
<reference evidence="1" key="1">
    <citation type="submission" date="2020-05" db="EMBL/GenBank/DDBJ databases">
        <authorList>
            <person name="Chiriac C."/>
            <person name="Salcher M."/>
            <person name="Ghai R."/>
            <person name="Kavagutti S V."/>
        </authorList>
    </citation>
    <scope>NUCLEOTIDE SEQUENCE</scope>
</reference>